<organism evidence="16 17">
    <name type="scientific">Jiella endophytica</name>
    <dbReference type="NCBI Taxonomy" id="2558362"/>
    <lineage>
        <taxon>Bacteria</taxon>
        <taxon>Pseudomonadati</taxon>
        <taxon>Pseudomonadota</taxon>
        <taxon>Alphaproteobacteria</taxon>
        <taxon>Hyphomicrobiales</taxon>
        <taxon>Aurantimonadaceae</taxon>
        <taxon>Jiella</taxon>
    </lineage>
</organism>
<keyword evidence="5 12" id="KW-0963">Cytoplasm</keyword>
<dbReference type="HAMAP" id="MF_00418">
    <property type="entry name" value="DapA"/>
    <property type="match status" value="1"/>
</dbReference>
<dbReference type="InterPro" id="IPR020624">
    <property type="entry name" value="Schiff_base-form_aldolases_CS"/>
</dbReference>
<evidence type="ECO:0000256" key="7">
    <source>
        <dbReference type="ARBA" id="ARBA00022915"/>
    </source>
</evidence>
<dbReference type="PROSITE" id="PS00666">
    <property type="entry name" value="DHDPS_2"/>
    <property type="match status" value="1"/>
</dbReference>
<dbReference type="Proteomes" id="UP000298179">
    <property type="component" value="Unassembled WGS sequence"/>
</dbReference>
<evidence type="ECO:0000256" key="9">
    <source>
        <dbReference type="ARBA" id="ARBA00023239"/>
    </source>
</evidence>
<dbReference type="NCBIfam" id="TIGR00674">
    <property type="entry name" value="dapA"/>
    <property type="match status" value="1"/>
</dbReference>
<evidence type="ECO:0000256" key="3">
    <source>
        <dbReference type="ARBA" id="ARBA00007592"/>
    </source>
</evidence>
<dbReference type="InterPro" id="IPR005263">
    <property type="entry name" value="DapA"/>
</dbReference>
<keyword evidence="17" id="KW-1185">Reference proteome</keyword>
<dbReference type="SUPFAM" id="SSF51569">
    <property type="entry name" value="Aldolase"/>
    <property type="match status" value="1"/>
</dbReference>
<comment type="function">
    <text evidence="1 12">Catalyzes the condensation of (S)-aspartate-beta-semialdehyde [(S)-ASA] and pyruvate to 4-hydroxy-tetrahydrodipicolinate (HTPA).</text>
</comment>
<feature type="site" description="Part of a proton relay during catalysis" evidence="12">
    <location>
        <position position="44"/>
    </location>
</feature>
<dbReference type="Gene3D" id="3.20.20.70">
    <property type="entry name" value="Aldolase class I"/>
    <property type="match status" value="1"/>
</dbReference>
<dbReference type="PIRSF" id="PIRSF001365">
    <property type="entry name" value="DHDPS"/>
    <property type="match status" value="1"/>
</dbReference>
<dbReference type="PANTHER" id="PTHR12128:SF66">
    <property type="entry name" value="4-HYDROXY-2-OXOGLUTARATE ALDOLASE, MITOCHONDRIAL"/>
    <property type="match status" value="1"/>
</dbReference>
<feature type="active site" description="Schiff-base intermediate with substrate" evidence="12 14">
    <location>
        <position position="162"/>
    </location>
</feature>
<evidence type="ECO:0000256" key="1">
    <source>
        <dbReference type="ARBA" id="ARBA00003294"/>
    </source>
</evidence>
<evidence type="ECO:0000256" key="5">
    <source>
        <dbReference type="ARBA" id="ARBA00022490"/>
    </source>
</evidence>
<evidence type="ECO:0000256" key="14">
    <source>
        <dbReference type="PIRSR" id="PIRSR001365-1"/>
    </source>
</evidence>
<dbReference type="GO" id="GO:0005829">
    <property type="term" value="C:cytosol"/>
    <property type="evidence" value="ECO:0007669"/>
    <property type="project" value="TreeGrafter"/>
</dbReference>
<evidence type="ECO:0000256" key="8">
    <source>
        <dbReference type="ARBA" id="ARBA00023154"/>
    </source>
</evidence>
<dbReference type="UniPathway" id="UPA00034">
    <property type="reaction ID" value="UER00017"/>
</dbReference>
<evidence type="ECO:0000256" key="13">
    <source>
        <dbReference type="PIRNR" id="PIRNR001365"/>
    </source>
</evidence>
<proteinExistence type="inferred from homology"/>
<feature type="site" description="Part of a proton relay during catalysis" evidence="12">
    <location>
        <position position="107"/>
    </location>
</feature>
<gene>
    <name evidence="12" type="primary">dapA</name>
    <name evidence="16" type="ORF">E3C22_18995</name>
</gene>
<feature type="active site" description="Proton donor/acceptor" evidence="12 14">
    <location>
        <position position="133"/>
    </location>
</feature>
<comment type="subunit">
    <text evidence="12">Homotetramer; dimer of dimers.</text>
</comment>
<dbReference type="PRINTS" id="PR00146">
    <property type="entry name" value="DHPICSNTHASE"/>
</dbReference>
<keyword evidence="10 12" id="KW-0704">Schiff base</keyword>
<dbReference type="GO" id="GO:0008840">
    <property type="term" value="F:4-hydroxy-tetrahydrodipicolinate synthase activity"/>
    <property type="evidence" value="ECO:0007669"/>
    <property type="project" value="UniProtKB-UniRule"/>
</dbReference>
<comment type="similarity">
    <text evidence="3 12 13">Belongs to the DapA family.</text>
</comment>
<dbReference type="CDD" id="cd00950">
    <property type="entry name" value="DHDPS"/>
    <property type="match status" value="1"/>
</dbReference>
<dbReference type="EC" id="4.3.3.7" evidence="4 12"/>
<dbReference type="Pfam" id="PF00701">
    <property type="entry name" value="DHDPS"/>
    <property type="match status" value="1"/>
</dbReference>
<feature type="binding site" evidence="12 15">
    <location>
        <position position="204"/>
    </location>
    <ligand>
        <name>pyruvate</name>
        <dbReference type="ChEBI" id="CHEBI:15361"/>
    </ligand>
</feature>
<dbReference type="OrthoDB" id="9782828at2"/>
<evidence type="ECO:0000256" key="15">
    <source>
        <dbReference type="PIRSR" id="PIRSR001365-2"/>
    </source>
</evidence>
<dbReference type="GO" id="GO:0009089">
    <property type="term" value="P:lysine biosynthetic process via diaminopimelate"/>
    <property type="evidence" value="ECO:0007669"/>
    <property type="project" value="UniProtKB-UniRule"/>
</dbReference>
<comment type="caution">
    <text evidence="16">The sequence shown here is derived from an EMBL/GenBank/DDBJ whole genome shotgun (WGS) entry which is preliminary data.</text>
</comment>
<comment type="subcellular location">
    <subcellularLocation>
        <location evidence="12">Cytoplasm</location>
    </subcellularLocation>
</comment>
<dbReference type="InterPro" id="IPR020625">
    <property type="entry name" value="Schiff_base-form_aldolases_AS"/>
</dbReference>
<evidence type="ECO:0000256" key="2">
    <source>
        <dbReference type="ARBA" id="ARBA00005120"/>
    </source>
</evidence>
<dbReference type="EMBL" id="SOZD01000006">
    <property type="protein sequence ID" value="TFF19774.1"/>
    <property type="molecule type" value="Genomic_DNA"/>
</dbReference>
<dbReference type="InterPro" id="IPR002220">
    <property type="entry name" value="DapA-like"/>
</dbReference>
<evidence type="ECO:0000313" key="16">
    <source>
        <dbReference type="EMBL" id="TFF19774.1"/>
    </source>
</evidence>
<accession>A0A4Y8RCT9</accession>
<evidence type="ECO:0000256" key="10">
    <source>
        <dbReference type="ARBA" id="ARBA00023270"/>
    </source>
</evidence>
<dbReference type="PANTHER" id="PTHR12128">
    <property type="entry name" value="DIHYDRODIPICOLINATE SYNTHASE"/>
    <property type="match status" value="1"/>
</dbReference>
<comment type="pathway">
    <text evidence="2 12">Amino-acid biosynthesis; L-lysine biosynthesis via DAP pathway; (S)-tetrahydrodipicolinate from L-aspartate: step 3/4.</text>
</comment>
<sequence length="293" mass="31018">MFNGSIPALVTPFAEDGSFAEAVFADFVEWQISEGSAGLVPVGTTGESPTLSHDEHKRVVELCVKVAGRRVPVIAGAGSNNTDEAIDLAVFAEKAGADGLLVVTPYYNKPNQRGLYAHYAAIARAVSLPILIYNIPGRSIIDMTPETMGRLAADFSNIVGVKDATSKVDRVSEQRATCGTDFIQLSGEDSTALGFNAHGGHGCISVTANVAPRLCAEMQAACARGDYAAAVELQDRLMPLHKALFIEPSPTGVKHALERLGKVRNSVRLPLVPVEASTAETIDRALRHAGLLN</sequence>
<keyword evidence="9 12" id="KW-0456">Lyase</keyword>
<evidence type="ECO:0000256" key="12">
    <source>
        <dbReference type="HAMAP-Rule" id="MF_00418"/>
    </source>
</evidence>
<dbReference type="InterPro" id="IPR013785">
    <property type="entry name" value="Aldolase_TIM"/>
</dbReference>
<feature type="binding site" evidence="12 15">
    <location>
        <position position="45"/>
    </location>
    <ligand>
        <name>pyruvate</name>
        <dbReference type="ChEBI" id="CHEBI:15361"/>
    </ligand>
</feature>
<keyword evidence="6 12" id="KW-0028">Amino-acid biosynthesis</keyword>
<comment type="catalytic activity">
    <reaction evidence="11 12">
        <text>L-aspartate 4-semialdehyde + pyruvate = (2S,4S)-4-hydroxy-2,3,4,5-tetrahydrodipicolinate + H2O + H(+)</text>
        <dbReference type="Rhea" id="RHEA:34171"/>
        <dbReference type="ChEBI" id="CHEBI:15361"/>
        <dbReference type="ChEBI" id="CHEBI:15377"/>
        <dbReference type="ChEBI" id="CHEBI:15378"/>
        <dbReference type="ChEBI" id="CHEBI:67139"/>
        <dbReference type="ChEBI" id="CHEBI:537519"/>
        <dbReference type="EC" id="4.3.3.7"/>
    </reaction>
</comment>
<dbReference type="PROSITE" id="PS00665">
    <property type="entry name" value="DHDPS_1"/>
    <property type="match status" value="1"/>
</dbReference>
<evidence type="ECO:0000256" key="6">
    <source>
        <dbReference type="ARBA" id="ARBA00022605"/>
    </source>
</evidence>
<dbReference type="RefSeq" id="WP_134763454.1">
    <property type="nucleotide sequence ID" value="NZ_SOZD01000006.1"/>
</dbReference>
<dbReference type="GO" id="GO:0019877">
    <property type="term" value="P:diaminopimelate biosynthetic process"/>
    <property type="evidence" value="ECO:0007669"/>
    <property type="project" value="UniProtKB-UniRule"/>
</dbReference>
<dbReference type="AlphaFoldDB" id="A0A4Y8RCT9"/>
<evidence type="ECO:0000256" key="4">
    <source>
        <dbReference type="ARBA" id="ARBA00012086"/>
    </source>
</evidence>
<evidence type="ECO:0000313" key="17">
    <source>
        <dbReference type="Proteomes" id="UP000298179"/>
    </source>
</evidence>
<name>A0A4Y8RCT9_9HYPH</name>
<comment type="caution">
    <text evidence="12">Was originally thought to be a dihydrodipicolinate synthase (DHDPS), catalyzing the condensation of (S)-aspartate-beta-semialdehyde [(S)-ASA] and pyruvate to dihydrodipicolinate (DHDP). However, it was shown in E.coli that the product of the enzymatic reaction is not dihydrodipicolinate but in fact (4S)-4-hydroxy-2,3,4,5-tetrahydro-(2S)-dipicolinic acid (HTPA), and that the consecutive dehydration reaction leading to DHDP is not spontaneous but catalyzed by DapB.</text>
</comment>
<evidence type="ECO:0000256" key="11">
    <source>
        <dbReference type="ARBA" id="ARBA00047836"/>
    </source>
</evidence>
<protein>
    <recommendedName>
        <fullName evidence="4 12">4-hydroxy-tetrahydrodipicolinate synthase</fullName>
        <shortName evidence="12">HTPA synthase</shortName>
        <ecNumber evidence="4 12">4.3.3.7</ecNumber>
    </recommendedName>
</protein>
<keyword evidence="7 12" id="KW-0220">Diaminopimelate biosynthesis</keyword>
<keyword evidence="8 12" id="KW-0457">Lysine biosynthesis</keyword>
<reference evidence="16 17" key="1">
    <citation type="submission" date="2019-03" db="EMBL/GenBank/DDBJ databases">
        <title>Jiella endophytica sp. nov., a novel endophytic bacterium isolated from root of Ficus microcarpa Linn. f.</title>
        <authorList>
            <person name="Tuo L."/>
        </authorList>
    </citation>
    <scope>NUCLEOTIDE SEQUENCE [LARGE SCALE GENOMIC DNA]</scope>
    <source>
        <strain evidence="16 17">CBS5Q-3</strain>
    </source>
</reference>
<dbReference type="SMART" id="SM01130">
    <property type="entry name" value="DHDPS"/>
    <property type="match status" value="1"/>
</dbReference>